<keyword evidence="3" id="KW-1185">Reference proteome</keyword>
<feature type="region of interest" description="Disordered" evidence="1">
    <location>
        <begin position="1"/>
        <end position="36"/>
    </location>
</feature>
<evidence type="ECO:0000313" key="3">
    <source>
        <dbReference type="Proteomes" id="UP000469559"/>
    </source>
</evidence>
<dbReference type="AlphaFoldDB" id="A0A8T9BHM3"/>
<sequence>MAKMPSRTVKTMSGCRRTRMDERWIQKTPRKNERKESNISMKKYHHNPTFGVRSGSNNWTPYVLSRNSHEPVQENGGVDRCGLGAFGPPVVAEEDERWEEKERVHGEVRGDGEGEHGGVGGPNYGFGDGKDYGAGGEDAGWAADAGCYCERIEQETIWFHFEDPASPDSAIFIKAFALKRSTSMYRRYVKAGYAAELGRRENRGRSMGAWW</sequence>
<gene>
    <name evidence="2" type="ORF">LARI1_G002590</name>
</gene>
<feature type="compositionally biased region" description="Basic and acidic residues" evidence="1">
    <location>
        <begin position="18"/>
        <end position="36"/>
    </location>
</feature>
<dbReference type="Proteomes" id="UP000469559">
    <property type="component" value="Unassembled WGS sequence"/>
</dbReference>
<comment type="caution">
    <text evidence="2">The sequence shown here is derived from an EMBL/GenBank/DDBJ whole genome shotgun (WGS) entry which is preliminary data.</text>
</comment>
<name>A0A8T9BHM3_9HELO</name>
<proteinExistence type="predicted"/>
<evidence type="ECO:0000313" key="2">
    <source>
        <dbReference type="EMBL" id="TVY19235.1"/>
    </source>
</evidence>
<dbReference type="EMBL" id="QGMF01000119">
    <property type="protein sequence ID" value="TVY19235.1"/>
    <property type="molecule type" value="Genomic_DNA"/>
</dbReference>
<evidence type="ECO:0000256" key="1">
    <source>
        <dbReference type="SAM" id="MobiDB-lite"/>
    </source>
</evidence>
<organism evidence="2 3">
    <name type="scientific">Lachnellula arida</name>
    <dbReference type="NCBI Taxonomy" id="1316785"/>
    <lineage>
        <taxon>Eukaryota</taxon>
        <taxon>Fungi</taxon>
        <taxon>Dikarya</taxon>
        <taxon>Ascomycota</taxon>
        <taxon>Pezizomycotina</taxon>
        <taxon>Leotiomycetes</taxon>
        <taxon>Helotiales</taxon>
        <taxon>Lachnaceae</taxon>
        <taxon>Lachnellula</taxon>
    </lineage>
</organism>
<protein>
    <submittedName>
        <fullName evidence="2">Uncharacterized protein</fullName>
    </submittedName>
</protein>
<accession>A0A8T9BHM3</accession>
<reference evidence="2 3" key="1">
    <citation type="submission" date="2018-05" db="EMBL/GenBank/DDBJ databases">
        <title>Whole genome sequencing for identification of molecular markers to develop diagnostic detection tools for the regulated plant pathogen Lachnellula willkommii.</title>
        <authorList>
            <person name="Giroux E."/>
            <person name="Bilodeau G."/>
        </authorList>
    </citation>
    <scope>NUCLEOTIDE SEQUENCE [LARGE SCALE GENOMIC DNA]</scope>
    <source>
        <strain evidence="2 3">CBS 203.66</strain>
    </source>
</reference>